<evidence type="ECO:0000313" key="1">
    <source>
        <dbReference type="EMBL" id="CAG5083118.1"/>
    </source>
</evidence>
<name>A0ABN7RUA6_OIKDI</name>
<dbReference type="EMBL" id="OU015568">
    <property type="protein sequence ID" value="CAG5083118.1"/>
    <property type="molecule type" value="Genomic_DNA"/>
</dbReference>
<protein>
    <submittedName>
        <fullName evidence="1">Oidioi.mRNA.OKI2018_I69.PAR.g10283.t1.cds</fullName>
    </submittedName>
</protein>
<gene>
    <name evidence="1" type="ORF">OKIOD_LOCUS1841</name>
</gene>
<keyword evidence="2" id="KW-1185">Reference proteome</keyword>
<accession>A0ABN7RUA6</accession>
<sequence length="187" mass="21421">MSVMNKDKISITKKADWLLKKCLLELALVKQNFDNRDQKYISRTSMNSKLQLAMSCVENLKTLVTPAPRKIQQESDKAISSIRSSSKPKIMSTSITNISSSKIDENYVPKKKFRKRELLSESNNRLRPVSVAASVAETVIIKKNARSRIPKTTKRGRFISLPNELPDNRLDAKRKILNRMRLKTMTE</sequence>
<dbReference type="Proteomes" id="UP001158576">
    <property type="component" value="Chromosome PAR"/>
</dbReference>
<organism evidence="1 2">
    <name type="scientific">Oikopleura dioica</name>
    <name type="common">Tunicate</name>
    <dbReference type="NCBI Taxonomy" id="34765"/>
    <lineage>
        <taxon>Eukaryota</taxon>
        <taxon>Metazoa</taxon>
        <taxon>Chordata</taxon>
        <taxon>Tunicata</taxon>
        <taxon>Appendicularia</taxon>
        <taxon>Copelata</taxon>
        <taxon>Oikopleuridae</taxon>
        <taxon>Oikopleura</taxon>
    </lineage>
</organism>
<reference evidence="1 2" key="1">
    <citation type="submission" date="2021-04" db="EMBL/GenBank/DDBJ databases">
        <authorList>
            <person name="Bliznina A."/>
        </authorList>
    </citation>
    <scope>NUCLEOTIDE SEQUENCE [LARGE SCALE GENOMIC DNA]</scope>
</reference>
<evidence type="ECO:0000313" key="2">
    <source>
        <dbReference type="Proteomes" id="UP001158576"/>
    </source>
</evidence>
<proteinExistence type="predicted"/>